<evidence type="ECO:0000256" key="5">
    <source>
        <dbReference type="ARBA" id="ARBA00023163"/>
    </source>
</evidence>
<evidence type="ECO:0000259" key="8">
    <source>
        <dbReference type="SMART" id="SM00657"/>
    </source>
</evidence>
<reference evidence="9 10" key="1">
    <citation type="journal article" date="2018" name="Front. Microbiol.">
        <title>Prospects for Fungal Bioremediation of Acidic Radioactive Waste Sites: Characterization and Genome Sequence of Rhodotorula taiwanensis MD1149.</title>
        <authorList>
            <person name="Tkavc R."/>
            <person name="Matrosova V.Y."/>
            <person name="Grichenko O.E."/>
            <person name="Gostincar C."/>
            <person name="Volpe R.P."/>
            <person name="Klimenkova P."/>
            <person name="Gaidamakova E.K."/>
            <person name="Zhou C.E."/>
            <person name="Stewart B.J."/>
            <person name="Lyman M.G."/>
            <person name="Malfatti S.A."/>
            <person name="Rubinfeld B."/>
            <person name="Courtot M."/>
            <person name="Singh J."/>
            <person name="Dalgard C.L."/>
            <person name="Hamilton T."/>
            <person name="Frey K.G."/>
            <person name="Gunde-Cimerman N."/>
            <person name="Dugan L."/>
            <person name="Daly M.J."/>
        </authorList>
    </citation>
    <scope>NUCLEOTIDE SEQUENCE [LARGE SCALE GENOMIC DNA]</scope>
    <source>
        <strain evidence="9 10">MD1149</strain>
    </source>
</reference>
<feature type="compositionally biased region" description="Low complexity" evidence="7">
    <location>
        <begin position="173"/>
        <end position="183"/>
    </location>
</feature>
<dbReference type="Gene3D" id="1.20.1250.40">
    <property type="match status" value="1"/>
</dbReference>
<dbReference type="InterPro" id="IPR038846">
    <property type="entry name" value="RPC9"/>
</dbReference>
<dbReference type="InterPro" id="IPR005574">
    <property type="entry name" value="Rpb4/RPC9"/>
</dbReference>
<organism evidence="9 10">
    <name type="scientific">Rhodotorula taiwanensis</name>
    <dbReference type="NCBI Taxonomy" id="741276"/>
    <lineage>
        <taxon>Eukaryota</taxon>
        <taxon>Fungi</taxon>
        <taxon>Dikarya</taxon>
        <taxon>Basidiomycota</taxon>
        <taxon>Pucciniomycotina</taxon>
        <taxon>Microbotryomycetes</taxon>
        <taxon>Sporidiobolales</taxon>
        <taxon>Sporidiobolaceae</taxon>
        <taxon>Rhodotorula</taxon>
    </lineage>
</organism>
<accession>A0A2S5BB12</accession>
<dbReference type="PANTHER" id="PTHR15561:SF0">
    <property type="entry name" value="DNA-DIRECTED RNA POLYMERASE III SUBUNIT RPC9"/>
    <property type="match status" value="1"/>
</dbReference>
<dbReference type="InterPro" id="IPR010997">
    <property type="entry name" value="HRDC-like_sf"/>
</dbReference>
<proteinExistence type="inferred from homology"/>
<dbReference type="InterPro" id="IPR038324">
    <property type="entry name" value="Rpb4/RPC9_sf"/>
</dbReference>
<evidence type="ECO:0000256" key="6">
    <source>
        <dbReference type="ARBA" id="ARBA00023242"/>
    </source>
</evidence>
<sequence>METLNDRAGFLSNYEVLRLLRQQQQDRIIQLKHLTGGKIGDVGGNGKDGKRPRYQDIAQREEAERIQPQDLHTVSWEAVQYLEADVHPTRRQSRDGISHLLDGLAADFKLTKSERLQIVNLAPTSLVELHVCIDDLADRYTDEQQEALLDLVRSHLSSTAAPETSASLKQAAAQLPAAAAEAPDLNDVPDETAEELDEEMAFIDEAYGGVRANEQVENDIDEVGES</sequence>
<evidence type="ECO:0000256" key="4">
    <source>
        <dbReference type="ARBA" id="ARBA00022478"/>
    </source>
</evidence>
<gene>
    <name evidence="9" type="ORF">BMF94_2997</name>
</gene>
<feature type="domain" description="RNA polymerase Rpb4/RPC9 core" evidence="8">
    <location>
        <begin position="1"/>
        <end position="159"/>
    </location>
</feature>
<dbReference type="OrthoDB" id="1746530at2759"/>
<feature type="region of interest" description="Disordered" evidence="7">
    <location>
        <begin position="173"/>
        <end position="193"/>
    </location>
</feature>
<comment type="similarity">
    <text evidence="2">Belongs to the eukaryotic RPC9 RNA polymerase subunit family.</text>
</comment>
<dbReference type="SUPFAM" id="SSF47819">
    <property type="entry name" value="HRDC-like"/>
    <property type="match status" value="1"/>
</dbReference>
<evidence type="ECO:0000256" key="1">
    <source>
        <dbReference type="ARBA" id="ARBA00004123"/>
    </source>
</evidence>
<dbReference type="PANTHER" id="PTHR15561">
    <property type="entry name" value="CALCITONIN GENE-RELATED PEPTIDE-RECEPTOR COMPONENT PROTEIN"/>
    <property type="match status" value="1"/>
</dbReference>
<protein>
    <recommendedName>
        <fullName evidence="3">DNA-directed RNA polymerase III subunit RPC9</fullName>
    </recommendedName>
</protein>
<dbReference type="STRING" id="741276.A0A2S5BB12"/>
<comment type="subcellular location">
    <subcellularLocation>
        <location evidence="1">Nucleus</location>
    </subcellularLocation>
</comment>
<evidence type="ECO:0000256" key="7">
    <source>
        <dbReference type="SAM" id="MobiDB-lite"/>
    </source>
</evidence>
<keyword evidence="4" id="KW-0240">DNA-directed RNA polymerase</keyword>
<dbReference type="Pfam" id="PF03874">
    <property type="entry name" value="RNA_pol_Rpb4"/>
    <property type="match status" value="1"/>
</dbReference>
<dbReference type="SMART" id="SM00657">
    <property type="entry name" value="RPOL4c"/>
    <property type="match status" value="1"/>
</dbReference>
<evidence type="ECO:0000256" key="2">
    <source>
        <dbReference type="ARBA" id="ARBA00006898"/>
    </source>
</evidence>
<comment type="caution">
    <text evidence="9">The sequence shown here is derived from an EMBL/GenBank/DDBJ whole genome shotgun (WGS) entry which is preliminary data.</text>
</comment>
<evidence type="ECO:0000313" key="10">
    <source>
        <dbReference type="Proteomes" id="UP000237144"/>
    </source>
</evidence>
<dbReference type="GO" id="GO:0006384">
    <property type="term" value="P:transcription initiation at RNA polymerase III promoter"/>
    <property type="evidence" value="ECO:0007669"/>
    <property type="project" value="InterPro"/>
</dbReference>
<dbReference type="EMBL" id="PJQD01000031">
    <property type="protein sequence ID" value="POY73954.1"/>
    <property type="molecule type" value="Genomic_DNA"/>
</dbReference>
<keyword evidence="5" id="KW-0804">Transcription</keyword>
<dbReference type="GO" id="GO:0000166">
    <property type="term" value="F:nucleotide binding"/>
    <property type="evidence" value="ECO:0007669"/>
    <property type="project" value="InterPro"/>
</dbReference>
<name>A0A2S5BB12_9BASI</name>
<dbReference type="GO" id="GO:0005666">
    <property type="term" value="C:RNA polymerase III complex"/>
    <property type="evidence" value="ECO:0007669"/>
    <property type="project" value="InterPro"/>
</dbReference>
<dbReference type="InterPro" id="IPR006590">
    <property type="entry name" value="RNA_pol_Rpb4/RPC9_core"/>
</dbReference>
<dbReference type="AlphaFoldDB" id="A0A2S5BB12"/>
<keyword evidence="6" id="KW-0539">Nucleus</keyword>
<evidence type="ECO:0000256" key="3">
    <source>
        <dbReference type="ARBA" id="ARBA00016672"/>
    </source>
</evidence>
<dbReference type="Proteomes" id="UP000237144">
    <property type="component" value="Unassembled WGS sequence"/>
</dbReference>
<evidence type="ECO:0000313" key="9">
    <source>
        <dbReference type="EMBL" id="POY73954.1"/>
    </source>
</evidence>
<keyword evidence="10" id="KW-1185">Reference proteome</keyword>